<accession>A0A0U2TRQ7</accession>
<proteinExistence type="predicted"/>
<dbReference type="KEGG" id="mmil:sm9_0804"/>
<evidence type="ECO:0000313" key="2">
    <source>
        <dbReference type="Proteomes" id="UP000067738"/>
    </source>
</evidence>
<dbReference type="EMBL" id="CP011266">
    <property type="protein sequence ID" value="ALT68595.1"/>
    <property type="molecule type" value="Genomic_DNA"/>
</dbReference>
<dbReference type="PATRIC" id="fig|230361.4.peg.829"/>
<sequence length="325" mass="37907">MKECQICGTLNFKKNTYCTHCGCMIVEENICQYCGVKNPDTSTVCINCNRPIDPVAIEDFEDLFNIFNVKLLVDSKFTIADYNSILNNMFKKLDYMNIDGKTPKDKVLQIANVFTIVVPKSSGVVNGEYGSPIIFYDDRLDESLQISTIIHELAHFLLFDFSVNILCNIFDVKSSSVVKSFVEYFLTLDEMRIINEFYAHTVENRFIPLKYQSFNSFKHCVFSSGMTTNDVWQEMELGFTMAYDIIRHLEKYIDENLRQSIKLQFKMDMVDSKNSIDFDSPKVLLDDDKKIEVFIGLMAYHFYDLYNNEEARKELEPIKNRFEFK</sequence>
<gene>
    <name evidence="1" type="ORF">sm9_0804</name>
</gene>
<reference evidence="1 2" key="1">
    <citation type="submission" date="2015-04" db="EMBL/GenBank/DDBJ databases">
        <title>The complete genome sequence of the rumen methanogen Methanobrevibacter millerae SM9.</title>
        <authorList>
            <person name="Leahy S.C."/>
            <person name="Kelly W.J."/>
            <person name="Pacheco D.M."/>
            <person name="Li D."/>
            <person name="Altermann E."/>
            <person name="Attwood G.T."/>
        </authorList>
    </citation>
    <scope>NUCLEOTIDE SEQUENCE [LARGE SCALE GENOMIC DNA]</scope>
    <source>
        <strain evidence="1 2">SM9</strain>
    </source>
</reference>
<dbReference type="OrthoDB" id="82360at2157"/>
<dbReference type="RefSeq" id="WP_058738909.1">
    <property type="nucleotide sequence ID" value="NZ_CP011266.1"/>
</dbReference>
<name>A0A0U2TRQ7_9EURY</name>
<keyword evidence="2" id="KW-1185">Reference proteome</keyword>
<protein>
    <submittedName>
        <fullName evidence="1">Uncharacterized protein</fullName>
    </submittedName>
</protein>
<organism evidence="1 2">
    <name type="scientific">Methanobrevibacter millerae</name>
    <dbReference type="NCBI Taxonomy" id="230361"/>
    <lineage>
        <taxon>Archaea</taxon>
        <taxon>Methanobacteriati</taxon>
        <taxon>Methanobacteriota</taxon>
        <taxon>Methanomada group</taxon>
        <taxon>Methanobacteria</taxon>
        <taxon>Methanobacteriales</taxon>
        <taxon>Methanobacteriaceae</taxon>
        <taxon>Methanobrevibacter</taxon>
    </lineage>
</organism>
<dbReference type="Proteomes" id="UP000067738">
    <property type="component" value="Chromosome"/>
</dbReference>
<evidence type="ECO:0000313" key="1">
    <source>
        <dbReference type="EMBL" id="ALT68595.1"/>
    </source>
</evidence>
<dbReference type="GeneID" id="26735778"/>
<dbReference type="AlphaFoldDB" id="A0A0U2TRQ7"/>